<keyword evidence="11" id="KW-0732">Signal</keyword>
<dbReference type="PROSITE" id="PS01180">
    <property type="entry name" value="CUB"/>
    <property type="match status" value="1"/>
</dbReference>
<dbReference type="EC" id="3.4.24.-" evidence="11"/>
<reference evidence="14 15" key="1">
    <citation type="submission" date="2024-08" db="EMBL/GenBank/DDBJ databases">
        <title>Gnathostoma spinigerum genome.</title>
        <authorList>
            <person name="Gonzalez-Bertolin B."/>
            <person name="Monzon S."/>
            <person name="Zaballos A."/>
            <person name="Jimenez P."/>
            <person name="Dekumyoy P."/>
            <person name="Varona S."/>
            <person name="Cuesta I."/>
            <person name="Sumanam S."/>
            <person name="Adisakwattana P."/>
            <person name="Gasser R.B."/>
            <person name="Hernandez-Gonzalez A."/>
            <person name="Young N.D."/>
            <person name="Perteguer M.J."/>
        </authorList>
    </citation>
    <scope>NUCLEOTIDE SEQUENCE [LARGE SCALE GENOMIC DNA]</scope>
    <source>
        <strain evidence="14">AL3</strain>
        <tissue evidence="14">Liver</tissue>
    </source>
</reference>
<dbReference type="InterPro" id="IPR001506">
    <property type="entry name" value="Peptidase_M12A"/>
</dbReference>
<evidence type="ECO:0000256" key="4">
    <source>
        <dbReference type="ARBA" id="ARBA00022801"/>
    </source>
</evidence>
<keyword evidence="8" id="KW-0325">Glycoprotein</keyword>
<dbReference type="PANTHER" id="PTHR10127:SF898">
    <property type="entry name" value="ZINC METALLOPROTEINASE NAS-30"/>
    <property type="match status" value="1"/>
</dbReference>
<evidence type="ECO:0000259" key="12">
    <source>
        <dbReference type="PROSITE" id="PS01180"/>
    </source>
</evidence>
<feature type="active site" evidence="10">
    <location>
        <position position="222"/>
    </location>
</feature>
<evidence type="ECO:0000256" key="2">
    <source>
        <dbReference type="ARBA" id="ARBA00022670"/>
    </source>
</evidence>
<evidence type="ECO:0000256" key="6">
    <source>
        <dbReference type="ARBA" id="ARBA00023049"/>
    </source>
</evidence>
<keyword evidence="5 10" id="KW-0862">Zinc</keyword>
<accession>A0ABD6E7M3</accession>
<keyword evidence="15" id="KW-1185">Reference proteome</keyword>
<dbReference type="PROSITE" id="PS00022">
    <property type="entry name" value="EGF_1"/>
    <property type="match status" value="1"/>
</dbReference>
<feature type="binding site" evidence="10">
    <location>
        <position position="225"/>
    </location>
    <ligand>
        <name>Zn(2+)</name>
        <dbReference type="ChEBI" id="CHEBI:29105"/>
        <note>catalytic</note>
    </ligand>
</feature>
<dbReference type="EMBL" id="JBGFUD010001019">
    <property type="protein sequence ID" value="MFH4975621.1"/>
    <property type="molecule type" value="Genomic_DNA"/>
</dbReference>
<dbReference type="SMART" id="SM00042">
    <property type="entry name" value="CUB"/>
    <property type="match status" value="1"/>
</dbReference>
<gene>
    <name evidence="14" type="ORF">AB6A40_002330</name>
</gene>
<evidence type="ECO:0000313" key="14">
    <source>
        <dbReference type="EMBL" id="MFH4975621.1"/>
    </source>
</evidence>
<dbReference type="Pfam" id="PF00431">
    <property type="entry name" value="CUB"/>
    <property type="match status" value="1"/>
</dbReference>
<evidence type="ECO:0000256" key="5">
    <source>
        <dbReference type="ARBA" id="ARBA00022833"/>
    </source>
</evidence>
<keyword evidence="2 10" id="KW-0645">Protease</keyword>
<dbReference type="PANTHER" id="PTHR10127">
    <property type="entry name" value="DISCOIDIN, CUB, EGF, LAMININ , AND ZINC METALLOPROTEASE DOMAIN CONTAINING"/>
    <property type="match status" value="1"/>
</dbReference>
<evidence type="ECO:0000256" key="10">
    <source>
        <dbReference type="PROSITE-ProRule" id="PRU01211"/>
    </source>
</evidence>
<dbReference type="InterPro" id="IPR034035">
    <property type="entry name" value="Astacin-like_dom"/>
</dbReference>
<feature type="binding site" evidence="10">
    <location>
        <position position="231"/>
    </location>
    <ligand>
        <name>Zn(2+)</name>
        <dbReference type="ChEBI" id="CHEBI:29105"/>
        <note>catalytic</note>
    </ligand>
</feature>
<feature type="domain" description="Peptidase M12A" evidence="13">
    <location>
        <begin position="132"/>
        <end position="323"/>
    </location>
</feature>
<dbReference type="GO" id="GO:0004222">
    <property type="term" value="F:metalloendopeptidase activity"/>
    <property type="evidence" value="ECO:0007669"/>
    <property type="project" value="UniProtKB-UniRule"/>
</dbReference>
<dbReference type="PRINTS" id="PR00480">
    <property type="entry name" value="ASTACIN"/>
</dbReference>
<dbReference type="SUPFAM" id="SSF49854">
    <property type="entry name" value="Spermadhesin, CUB domain"/>
    <property type="match status" value="1"/>
</dbReference>
<evidence type="ECO:0000256" key="11">
    <source>
        <dbReference type="RuleBase" id="RU361183"/>
    </source>
</evidence>
<keyword evidence="7" id="KW-1015">Disulfide bond</keyword>
<dbReference type="Gene3D" id="3.40.390.10">
    <property type="entry name" value="Collagenase (Catalytic Domain)"/>
    <property type="match status" value="1"/>
</dbReference>
<dbReference type="InterPro" id="IPR035914">
    <property type="entry name" value="Sperma_CUB_dom_sf"/>
</dbReference>
<sequence length="541" mass="61184">MYIPVGYLLTVVLIHIVDDILCSPAAFALPKVDEKLLFRSKRDVISAAEDARSLLKGFLRLSADIPLTPKRRSNFGSQPVGYKVIDRTEYAVNKKILDEVFESDMVLTVPQLKDIIEHYQQRKARRTRTKRKAIVGRRFRWPDNTVPYILNGTDARWQSLIRNGMQKWEEETCIHFKQRTDEKDYVFFFKGAGCYSSVGRIGGRQYASIGFGCESSGIIAHEIGHAIGFWHEQSRPDRDKYININEDHIFKGTKGNFEKRDDIEDLGTPYDFGSVMHYGPQAFSDDYKYVTIETKDHRFQHTIGQRKDLSFIDVKEANELYCSEICQKKLACTHGGYTNPKDCRRCKCPPGLAGKLCKSLPKSHAGCGGELYATSQWQTLQSDIVGDCYWRITASNGRVHLSVLDASYKCESSCADDYLEIKYSKDMQQTGFRQCCNAAPGEIISETDEVIIISSATTAPSSFSLRYILDSPDIALPKAPPARWNGGGGLTSLIGAENGIDNTFEQFILKELPRTFRSFGRSSHSDPFHLINNFLKSFLKP</sequence>
<dbReference type="GO" id="GO:0018996">
    <property type="term" value="P:molting cycle, collagen and cuticulin-based cuticle"/>
    <property type="evidence" value="ECO:0007669"/>
    <property type="project" value="UniProtKB-ARBA"/>
</dbReference>
<name>A0ABD6E7M3_9BILA</name>
<comment type="cofactor">
    <cofactor evidence="10 11">
        <name>Zn(2+)</name>
        <dbReference type="ChEBI" id="CHEBI:29105"/>
    </cofactor>
    <text evidence="10 11">Binds 1 zinc ion per subunit.</text>
</comment>
<comment type="caution">
    <text evidence="14">The sequence shown here is derived from an EMBL/GenBank/DDBJ whole genome shotgun (WGS) entry which is preliminary data.</text>
</comment>
<evidence type="ECO:0000256" key="1">
    <source>
        <dbReference type="ARBA" id="ARBA00022536"/>
    </source>
</evidence>
<proteinExistence type="predicted"/>
<organism evidence="14 15">
    <name type="scientific">Gnathostoma spinigerum</name>
    <dbReference type="NCBI Taxonomy" id="75299"/>
    <lineage>
        <taxon>Eukaryota</taxon>
        <taxon>Metazoa</taxon>
        <taxon>Ecdysozoa</taxon>
        <taxon>Nematoda</taxon>
        <taxon>Chromadorea</taxon>
        <taxon>Rhabditida</taxon>
        <taxon>Spirurina</taxon>
        <taxon>Gnathostomatomorpha</taxon>
        <taxon>Gnathostomatoidea</taxon>
        <taxon>Gnathostomatidae</taxon>
        <taxon>Gnathostoma</taxon>
    </lineage>
</organism>
<feature type="domain" description="CUB" evidence="12">
    <location>
        <begin position="367"/>
        <end position="470"/>
    </location>
</feature>
<dbReference type="InterPro" id="IPR000859">
    <property type="entry name" value="CUB_dom"/>
</dbReference>
<dbReference type="GO" id="GO:0006508">
    <property type="term" value="P:proteolysis"/>
    <property type="evidence" value="ECO:0007669"/>
    <property type="project" value="UniProtKB-KW"/>
</dbReference>
<protein>
    <recommendedName>
        <fullName evidence="11">Metalloendopeptidase</fullName>
        <ecNumber evidence="11">3.4.24.-</ecNumber>
    </recommendedName>
</protein>
<feature type="binding site" evidence="10">
    <location>
        <position position="221"/>
    </location>
    <ligand>
        <name>Zn(2+)</name>
        <dbReference type="ChEBI" id="CHEBI:29105"/>
        <note>catalytic</note>
    </ligand>
</feature>
<dbReference type="SUPFAM" id="SSF55486">
    <property type="entry name" value="Metalloproteases ('zincins'), catalytic domain"/>
    <property type="match status" value="1"/>
</dbReference>
<evidence type="ECO:0000256" key="7">
    <source>
        <dbReference type="ARBA" id="ARBA00023157"/>
    </source>
</evidence>
<keyword evidence="4 10" id="KW-0378">Hydrolase</keyword>
<keyword evidence="6 10" id="KW-0482">Metalloprotease</keyword>
<dbReference type="InterPro" id="IPR024079">
    <property type="entry name" value="MetalloPept_cat_dom_sf"/>
</dbReference>
<dbReference type="InterPro" id="IPR000742">
    <property type="entry name" value="EGF"/>
</dbReference>
<dbReference type="CDD" id="cd00041">
    <property type="entry name" value="CUB"/>
    <property type="match status" value="1"/>
</dbReference>
<evidence type="ECO:0000256" key="3">
    <source>
        <dbReference type="ARBA" id="ARBA00022723"/>
    </source>
</evidence>
<dbReference type="InterPro" id="IPR006026">
    <property type="entry name" value="Peptidase_Metallo"/>
</dbReference>
<dbReference type="Gene3D" id="2.60.120.290">
    <property type="entry name" value="Spermadhesin, CUB domain"/>
    <property type="match status" value="1"/>
</dbReference>
<evidence type="ECO:0000313" key="15">
    <source>
        <dbReference type="Proteomes" id="UP001608902"/>
    </source>
</evidence>
<dbReference type="FunFam" id="3.40.390.10:FF:000028">
    <property type="entry name" value="Zinc metalloproteinase"/>
    <property type="match status" value="1"/>
</dbReference>
<comment type="caution">
    <text evidence="9">Lacks conserved residue(s) required for the propagation of feature annotation.</text>
</comment>
<dbReference type="Proteomes" id="UP001608902">
    <property type="component" value="Unassembled WGS sequence"/>
</dbReference>
<dbReference type="Pfam" id="PF01400">
    <property type="entry name" value="Astacin"/>
    <property type="match status" value="1"/>
</dbReference>
<dbReference type="AlphaFoldDB" id="A0ABD6E7M3"/>
<keyword evidence="3 10" id="KW-0479">Metal-binding</keyword>
<evidence type="ECO:0000256" key="8">
    <source>
        <dbReference type="ARBA" id="ARBA00023180"/>
    </source>
</evidence>
<dbReference type="CDD" id="cd04280">
    <property type="entry name" value="ZnMc_astacin_like"/>
    <property type="match status" value="1"/>
</dbReference>
<dbReference type="GO" id="GO:0008270">
    <property type="term" value="F:zinc ion binding"/>
    <property type="evidence" value="ECO:0007669"/>
    <property type="project" value="UniProtKB-UniRule"/>
</dbReference>
<feature type="chain" id="PRO_5044531384" description="Metalloendopeptidase" evidence="11">
    <location>
        <begin position="20"/>
        <end position="541"/>
    </location>
</feature>
<evidence type="ECO:0000256" key="9">
    <source>
        <dbReference type="PROSITE-ProRule" id="PRU00059"/>
    </source>
</evidence>
<dbReference type="SMART" id="SM00235">
    <property type="entry name" value="ZnMc"/>
    <property type="match status" value="1"/>
</dbReference>
<dbReference type="PROSITE" id="PS51864">
    <property type="entry name" value="ASTACIN"/>
    <property type="match status" value="1"/>
</dbReference>
<evidence type="ECO:0000259" key="13">
    <source>
        <dbReference type="PROSITE" id="PS51864"/>
    </source>
</evidence>
<keyword evidence="1" id="KW-0245">EGF-like domain</keyword>
<feature type="signal peptide" evidence="11">
    <location>
        <begin position="1"/>
        <end position="19"/>
    </location>
</feature>